<keyword evidence="4" id="KW-0804">Transcription</keyword>
<evidence type="ECO:0000256" key="3">
    <source>
        <dbReference type="ARBA" id="ARBA00023125"/>
    </source>
</evidence>
<dbReference type="InterPro" id="IPR039538">
    <property type="entry name" value="BetI_C"/>
</dbReference>
<proteinExistence type="predicted"/>
<evidence type="ECO:0000256" key="1">
    <source>
        <dbReference type="ARBA" id="ARBA00022491"/>
    </source>
</evidence>
<keyword evidence="3 5" id="KW-0238">DNA-binding</keyword>
<dbReference type="Gene3D" id="1.10.357.10">
    <property type="entry name" value="Tetracycline Repressor, domain 2"/>
    <property type="match status" value="1"/>
</dbReference>
<dbReference type="InterPro" id="IPR009057">
    <property type="entry name" value="Homeodomain-like_sf"/>
</dbReference>
<dbReference type="PANTHER" id="PTHR30055:SF234">
    <property type="entry name" value="HTH-TYPE TRANSCRIPTIONAL REGULATOR BETI"/>
    <property type="match status" value="1"/>
</dbReference>
<gene>
    <name evidence="7" type="ORF">GCM10009836_51700</name>
</gene>
<dbReference type="Pfam" id="PF13977">
    <property type="entry name" value="TetR_C_6"/>
    <property type="match status" value="1"/>
</dbReference>
<feature type="DNA-binding region" description="H-T-H motif" evidence="5">
    <location>
        <begin position="30"/>
        <end position="49"/>
    </location>
</feature>
<keyword evidence="8" id="KW-1185">Reference proteome</keyword>
<dbReference type="InterPro" id="IPR036271">
    <property type="entry name" value="Tet_transcr_reg_TetR-rel_C_sf"/>
</dbReference>
<dbReference type="Pfam" id="PF00440">
    <property type="entry name" value="TetR_N"/>
    <property type="match status" value="1"/>
</dbReference>
<evidence type="ECO:0000313" key="8">
    <source>
        <dbReference type="Proteomes" id="UP001500449"/>
    </source>
</evidence>
<dbReference type="EMBL" id="BAAAQK010000019">
    <property type="protein sequence ID" value="GAA1865069.1"/>
    <property type="molecule type" value="Genomic_DNA"/>
</dbReference>
<feature type="domain" description="HTH tetR-type" evidence="6">
    <location>
        <begin position="7"/>
        <end position="67"/>
    </location>
</feature>
<dbReference type="SUPFAM" id="SSF48498">
    <property type="entry name" value="Tetracyclin repressor-like, C-terminal domain"/>
    <property type="match status" value="1"/>
</dbReference>
<accession>A0ABN2NDZ5</accession>
<reference evidence="7 8" key="1">
    <citation type="journal article" date="2019" name="Int. J. Syst. Evol. Microbiol.">
        <title>The Global Catalogue of Microorganisms (GCM) 10K type strain sequencing project: providing services to taxonomists for standard genome sequencing and annotation.</title>
        <authorList>
            <consortium name="The Broad Institute Genomics Platform"/>
            <consortium name="The Broad Institute Genome Sequencing Center for Infectious Disease"/>
            <person name="Wu L."/>
            <person name="Ma J."/>
        </authorList>
    </citation>
    <scope>NUCLEOTIDE SEQUENCE [LARGE SCALE GENOMIC DNA]</scope>
    <source>
        <strain evidence="7 8">JCM 16009</strain>
    </source>
</reference>
<dbReference type="SUPFAM" id="SSF46689">
    <property type="entry name" value="Homeodomain-like"/>
    <property type="match status" value="1"/>
</dbReference>
<dbReference type="RefSeq" id="WP_344422284.1">
    <property type="nucleotide sequence ID" value="NZ_BAAAQK010000019.1"/>
</dbReference>
<evidence type="ECO:0000256" key="4">
    <source>
        <dbReference type="ARBA" id="ARBA00023163"/>
    </source>
</evidence>
<evidence type="ECO:0000259" key="6">
    <source>
        <dbReference type="PROSITE" id="PS50977"/>
    </source>
</evidence>
<name>A0ABN2NDZ5_9PSEU</name>
<dbReference type="PROSITE" id="PS50977">
    <property type="entry name" value="HTH_TETR_2"/>
    <property type="match status" value="1"/>
</dbReference>
<keyword evidence="1" id="KW-0678">Repressor</keyword>
<sequence length="194" mass="21385">MPRVPATERRRQLVEAAFRVAARDGFGALTTRAVCAEAGAPLAIFHYCFASKQELLAELTEQTMSALFDPSRVELGPDVRSSLRAVLRAYWSTVQEEPQREPVLMALTQHALHEPGLEQIAVRQYEAYHRTARAALELIAETCAVTWTLPLPRLARMMVAVTDGVTLAWLVDRDSAAALEALDSFADTLAAHTL</sequence>
<evidence type="ECO:0000256" key="5">
    <source>
        <dbReference type="PROSITE-ProRule" id="PRU00335"/>
    </source>
</evidence>
<dbReference type="PANTHER" id="PTHR30055">
    <property type="entry name" value="HTH-TYPE TRANSCRIPTIONAL REGULATOR RUTR"/>
    <property type="match status" value="1"/>
</dbReference>
<keyword evidence="2" id="KW-0805">Transcription regulation</keyword>
<comment type="caution">
    <text evidence="7">The sequence shown here is derived from an EMBL/GenBank/DDBJ whole genome shotgun (WGS) entry which is preliminary data.</text>
</comment>
<evidence type="ECO:0000256" key="2">
    <source>
        <dbReference type="ARBA" id="ARBA00023015"/>
    </source>
</evidence>
<dbReference type="InterPro" id="IPR001647">
    <property type="entry name" value="HTH_TetR"/>
</dbReference>
<organism evidence="7 8">
    <name type="scientific">Pseudonocardia ailaonensis</name>
    <dbReference type="NCBI Taxonomy" id="367279"/>
    <lineage>
        <taxon>Bacteria</taxon>
        <taxon>Bacillati</taxon>
        <taxon>Actinomycetota</taxon>
        <taxon>Actinomycetes</taxon>
        <taxon>Pseudonocardiales</taxon>
        <taxon>Pseudonocardiaceae</taxon>
        <taxon>Pseudonocardia</taxon>
    </lineage>
</organism>
<protein>
    <recommendedName>
        <fullName evidence="6">HTH tetR-type domain-containing protein</fullName>
    </recommendedName>
</protein>
<dbReference type="Proteomes" id="UP001500449">
    <property type="component" value="Unassembled WGS sequence"/>
</dbReference>
<evidence type="ECO:0000313" key="7">
    <source>
        <dbReference type="EMBL" id="GAA1865069.1"/>
    </source>
</evidence>
<dbReference type="InterPro" id="IPR050109">
    <property type="entry name" value="HTH-type_TetR-like_transc_reg"/>
</dbReference>